<evidence type="ECO:0000313" key="3">
    <source>
        <dbReference type="Proteomes" id="UP000184476"/>
    </source>
</evidence>
<protein>
    <submittedName>
        <fullName evidence="2">Uncharacterized protein</fullName>
    </submittedName>
</protein>
<reference evidence="2 3" key="1">
    <citation type="submission" date="2016-11" db="EMBL/GenBank/DDBJ databases">
        <authorList>
            <person name="Jaros S."/>
            <person name="Januszkiewicz K."/>
            <person name="Wedrychowicz H."/>
        </authorList>
    </citation>
    <scope>NUCLEOTIDE SEQUENCE [LARGE SCALE GENOMIC DNA]</scope>
    <source>
        <strain evidence="2 3">DSM 44666</strain>
    </source>
</reference>
<evidence type="ECO:0000256" key="1">
    <source>
        <dbReference type="SAM" id="Phobius"/>
    </source>
</evidence>
<organism evidence="2 3">
    <name type="scientific">Seinonella peptonophila</name>
    <dbReference type="NCBI Taxonomy" id="112248"/>
    <lineage>
        <taxon>Bacteria</taxon>
        <taxon>Bacillati</taxon>
        <taxon>Bacillota</taxon>
        <taxon>Bacilli</taxon>
        <taxon>Bacillales</taxon>
        <taxon>Thermoactinomycetaceae</taxon>
        <taxon>Seinonella</taxon>
    </lineage>
</organism>
<accession>A0A1M5A1X5</accession>
<feature type="transmembrane region" description="Helical" evidence="1">
    <location>
        <begin position="18"/>
        <end position="38"/>
    </location>
</feature>
<feature type="transmembrane region" description="Helical" evidence="1">
    <location>
        <begin position="92"/>
        <end position="116"/>
    </location>
</feature>
<keyword evidence="1" id="KW-1133">Transmembrane helix</keyword>
<keyword evidence="3" id="KW-1185">Reference proteome</keyword>
<dbReference type="Proteomes" id="UP000184476">
    <property type="component" value="Unassembled WGS sequence"/>
</dbReference>
<keyword evidence="1" id="KW-0472">Membrane</keyword>
<feature type="transmembrane region" description="Helical" evidence="1">
    <location>
        <begin position="58"/>
        <end position="80"/>
    </location>
</feature>
<evidence type="ECO:0000313" key="2">
    <source>
        <dbReference type="EMBL" id="SHF24224.1"/>
    </source>
</evidence>
<dbReference type="AlphaFoldDB" id="A0A1M5A1X5"/>
<name>A0A1M5A1X5_9BACL</name>
<gene>
    <name evidence="2" type="ORF">SAMN05444392_111102</name>
</gene>
<sequence>MQLVVVVVITALGVEGNAILTLLIGLATSVVILGYIWVVQRTERQAPLEMERKGAVAAVGIGTMIGLVLFGAVILNLFFLEYYTVSGLGSPIGALGPFGMLTAAAVTEEVMFVGFCSGYSRSGRALGSHL</sequence>
<dbReference type="STRING" id="112248.SAMN05444392_111102"/>
<dbReference type="EMBL" id="FQVL01000011">
    <property type="protein sequence ID" value="SHF24224.1"/>
    <property type="molecule type" value="Genomic_DNA"/>
</dbReference>
<keyword evidence="1" id="KW-0812">Transmembrane</keyword>
<proteinExistence type="predicted"/>